<feature type="transmembrane region" description="Helical" evidence="1">
    <location>
        <begin position="49"/>
        <end position="71"/>
    </location>
</feature>
<feature type="transmembrane region" description="Helical" evidence="1">
    <location>
        <begin position="116"/>
        <end position="133"/>
    </location>
</feature>
<evidence type="ECO:0000313" key="3">
    <source>
        <dbReference type="EMBL" id="KEK18259.1"/>
    </source>
</evidence>
<dbReference type="InterPro" id="IPR001711">
    <property type="entry name" value="PLipase_C_Pinositol-sp_Y"/>
</dbReference>
<reference evidence="3 4" key="1">
    <citation type="submission" date="2014-06" db="EMBL/GenBank/DDBJ databases">
        <title>Draft genome sequence of Bacillus manliponensis JCM 15802 (MCCC 1A00708).</title>
        <authorList>
            <person name="Lai Q."/>
            <person name="Liu Y."/>
            <person name="Shao Z."/>
        </authorList>
    </citation>
    <scope>NUCLEOTIDE SEQUENCE [LARGE SCALE GENOMIC DNA]</scope>
    <source>
        <strain evidence="3 4">JCM 15802</strain>
    </source>
</reference>
<feature type="transmembrane region" description="Helical" evidence="1">
    <location>
        <begin position="331"/>
        <end position="352"/>
    </location>
</feature>
<dbReference type="Proteomes" id="UP000027822">
    <property type="component" value="Unassembled WGS sequence"/>
</dbReference>
<dbReference type="GO" id="GO:0004435">
    <property type="term" value="F:phosphatidylinositol-4,5-bisphosphate phospholipase C activity"/>
    <property type="evidence" value="ECO:0007669"/>
    <property type="project" value="InterPro"/>
</dbReference>
<feature type="transmembrane region" description="Helical" evidence="1">
    <location>
        <begin position="304"/>
        <end position="325"/>
    </location>
</feature>
<dbReference type="GO" id="GO:0006629">
    <property type="term" value="P:lipid metabolic process"/>
    <property type="evidence" value="ECO:0007669"/>
    <property type="project" value="InterPro"/>
</dbReference>
<sequence length="383" mass="44120">MQVVRIRSLDVLRGFAILGTLGTNIWVFASNGNPTLIFTSEHLFSSLNAFLSQVWLFFVNGKLLGMLTIMFGIGLEIKYQKSLQKEQKWPGIYIWSSILLFIDGLLHYFLVMEFDVLMSYAITAIIVAFIVKAGTRVIKICLWIFGTIHILFFSLLSGVLMFTTDEFVMYNQQHIAKIYMNGSWFDQIMYRYQDFWALRAEAISIIPMNICLFLFGVLLMRSGVFTGDERGKRVRKKLLKLGLLIGLPLNLLSFVPNVGIQVMVRYFFAPFLTLAYMVIIIKLVEKGSLKWLTMRLEEIGKMALSCYVLQNILASIIFYGWGFGLSGKVESIGTIICWIVISVLLMIFANLWRRRFKSGPLEALWRYLTLLPFQKRKQNTKTM</sequence>
<evidence type="ECO:0000256" key="1">
    <source>
        <dbReference type="SAM" id="Phobius"/>
    </source>
</evidence>
<accession>A0A073JT42</accession>
<name>A0A073JT42_9BACI</name>
<feature type="transmembrane region" description="Helical" evidence="1">
    <location>
        <begin position="92"/>
        <end position="110"/>
    </location>
</feature>
<feature type="transmembrane region" description="Helical" evidence="1">
    <location>
        <begin position="266"/>
        <end position="284"/>
    </location>
</feature>
<organism evidence="3 4">
    <name type="scientific">Bacillus manliponensis</name>
    <dbReference type="NCBI Taxonomy" id="574376"/>
    <lineage>
        <taxon>Bacteria</taxon>
        <taxon>Bacillati</taxon>
        <taxon>Bacillota</taxon>
        <taxon>Bacilli</taxon>
        <taxon>Bacillales</taxon>
        <taxon>Bacillaceae</taxon>
        <taxon>Bacillus</taxon>
        <taxon>Bacillus cereus group</taxon>
    </lineage>
</organism>
<evidence type="ECO:0000259" key="2">
    <source>
        <dbReference type="PROSITE" id="PS50008"/>
    </source>
</evidence>
<keyword evidence="4" id="KW-1185">Reference proteome</keyword>
<protein>
    <submittedName>
        <fullName evidence="3">Membrane protein</fullName>
    </submittedName>
</protein>
<comment type="caution">
    <text evidence="3">The sequence shown here is derived from an EMBL/GenBank/DDBJ whole genome shotgun (WGS) entry which is preliminary data.</text>
</comment>
<dbReference type="AlphaFoldDB" id="A0A073JT42"/>
<keyword evidence="1" id="KW-0472">Membrane</keyword>
<dbReference type="EMBL" id="JOTN01000016">
    <property type="protein sequence ID" value="KEK18259.1"/>
    <property type="molecule type" value="Genomic_DNA"/>
</dbReference>
<dbReference type="InterPro" id="IPR052529">
    <property type="entry name" value="Bact_Transport_Assoc"/>
</dbReference>
<dbReference type="Pfam" id="PF04235">
    <property type="entry name" value="DUF418"/>
    <property type="match status" value="1"/>
</dbReference>
<evidence type="ECO:0000313" key="4">
    <source>
        <dbReference type="Proteomes" id="UP000027822"/>
    </source>
</evidence>
<feature type="transmembrane region" description="Helical" evidence="1">
    <location>
        <begin position="12"/>
        <end position="29"/>
    </location>
</feature>
<dbReference type="GO" id="GO:0035556">
    <property type="term" value="P:intracellular signal transduction"/>
    <property type="evidence" value="ECO:0007669"/>
    <property type="project" value="InterPro"/>
</dbReference>
<feature type="transmembrane region" description="Helical" evidence="1">
    <location>
        <begin position="241"/>
        <end position="260"/>
    </location>
</feature>
<feature type="domain" description="PI-PLC Y-box" evidence="2">
    <location>
        <begin position="166"/>
        <end position="205"/>
    </location>
</feature>
<dbReference type="PANTHER" id="PTHR30590">
    <property type="entry name" value="INNER MEMBRANE PROTEIN"/>
    <property type="match status" value="1"/>
</dbReference>
<keyword evidence="1" id="KW-0812">Transmembrane</keyword>
<dbReference type="STRING" id="574376.BAMA_06785"/>
<dbReference type="OrthoDB" id="9807744at2"/>
<dbReference type="PANTHER" id="PTHR30590:SF2">
    <property type="entry name" value="INNER MEMBRANE PROTEIN"/>
    <property type="match status" value="1"/>
</dbReference>
<dbReference type="eggNOG" id="COG2311">
    <property type="taxonomic scope" value="Bacteria"/>
</dbReference>
<proteinExistence type="predicted"/>
<keyword evidence="1" id="KW-1133">Transmembrane helix</keyword>
<gene>
    <name evidence="3" type="ORF">BAMA_06785</name>
</gene>
<dbReference type="InterPro" id="IPR007349">
    <property type="entry name" value="DUF418"/>
</dbReference>
<dbReference type="PROSITE" id="PS50008">
    <property type="entry name" value="PIPLC_Y_DOMAIN"/>
    <property type="match status" value="1"/>
</dbReference>
<feature type="transmembrane region" description="Helical" evidence="1">
    <location>
        <begin position="202"/>
        <end position="220"/>
    </location>
</feature>
<feature type="transmembrane region" description="Helical" evidence="1">
    <location>
        <begin position="140"/>
        <end position="162"/>
    </location>
</feature>